<keyword evidence="4" id="KW-1185">Reference proteome</keyword>
<protein>
    <recommendedName>
        <fullName evidence="2">DUF2231 domain-containing protein</fullName>
    </recommendedName>
</protein>
<reference evidence="3 4" key="1">
    <citation type="submission" date="2019-09" db="EMBL/GenBank/DDBJ databases">
        <title>High taxonomic diversity of Micromonospora strains isolated from Medicago sativa nodules in different geographical locations.</title>
        <authorList>
            <person name="Martinez-Hidalgo P."/>
            <person name="Flores-Felix J.D."/>
            <person name="Velazquez E."/>
            <person name="Brau L."/>
            <person name="Trujillo M.E."/>
            <person name="Martinez-Molina E."/>
        </authorList>
    </citation>
    <scope>NUCLEOTIDE SEQUENCE [LARGE SCALE GENOMIC DNA]</scope>
    <source>
        <strain evidence="3 4">ALFB5</strain>
    </source>
</reference>
<organism evidence="3 4">
    <name type="scientific">Micromonospora aurantiaca</name>
    <name type="common">nom. illeg.</name>
    <dbReference type="NCBI Taxonomy" id="47850"/>
    <lineage>
        <taxon>Bacteria</taxon>
        <taxon>Bacillati</taxon>
        <taxon>Actinomycetota</taxon>
        <taxon>Actinomycetes</taxon>
        <taxon>Micromonosporales</taxon>
        <taxon>Micromonosporaceae</taxon>
        <taxon>Micromonospora</taxon>
    </lineage>
</organism>
<proteinExistence type="predicted"/>
<accession>A0ABQ6UN69</accession>
<keyword evidence="1" id="KW-0812">Transmembrane</keyword>
<keyword evidence="1" id="KW-0472">Membrane</keyword>
<feature type="domain" description="DUF2231" evidence="2">
    <location>
        <begin position="8"/>
        <end position="172"/>
    </location>
</feature>
<evidence type="ECO:0000313" key="3">
    <source>
        <dbReference type="EMBL" id="KAB1117945.1"/>
    </source>
</evidence>
<gene>
    <name evidence="3" type="ORF">F6X54_05760</name>
</gene>
<feature type="transmembrane region" description="Helical" evidence="1">
    <location>
        <begin position="82"/>
        <end position="104"/>
    </location>
</feature>
<evidence type="ECO:0000256" key="1">
    <source>
        <dbReference type="SAM" id="Phobius"/>
    </source>
</evidence>
<comment type="caution">
    <text evidence="3">The sequence shown here is derived from an EMBL/GenBank/DDBJ whole genome shotgun (WGS) entry which is preliminary data.</text>
</comment>
<dbReference type="Proteomes" id="UP000471364">
    <property type="component" value="Unassembled WGS sequence"/>
</dbReference>
<feature type="transmembrane region" description="Helical" evidence="1">
    <location>
        <begin position="42"/>
        <end position="61"/>
    </location>
</feature>
<name>A0ABQ6UN69_9ACTN</name>
<sequence length="179" mass="18055">MFDTIADLPIHPLVVHATVIVVPAAALVVGLAGVWPTFRARTAPLALALSALALVLVPVTVQSGDALRGRLPANELIDRHRDFGTGLLPWVIALVFAAAATGWLHRWETARAGPAGPDGGSHSSGVPAPAPRLAAVVVAILAVITAAGVLASVVRIGHSGAEAAWSDVATTTAGSTTPS</sequence>
<dbReference type="InterPro" id="IPR019251">
    <property type="entry name" value="DUF2231_TM"/>
</dbReference>
<dbReference type="EMBL" id="WAAR01000016">
    <property type="protein sequence ID" value="KAB1117945.1"/>
    <property type="molecule type" value="Genomic_DNA"/>
</dbReference>
<feature type="transmembrane region" description="Helical" evidence="1">
    <location>
        <begin position="12"/>
        <end position="36"/>
    </location>
</feature>
<feature type="transmembrane region" description="Helical" evidence="1">
    <location>
        <begin position="133"/>
        <end position="154"/>
    </location>
</feature>
<keyword evidence="1" id="KW-1133">Transmembrane helix</keyword>
<evidence type="ECO:0000259" key="2">
    <source>
        <dbReference type="Pfam" id="PF09990"/>
    </source>
</evidence>
<dbReference type="Pfam" id="PF09990">
    <property type="entry name" value="DUF2231"/>
    <property type="match status" value="1"/>
</dbReference>
<evidence type="ECO:0000313" key="4">
    <source>
        <dbReference type="Proteomes" id="UP000471364"/>
    </source>
</evidence>
<dbReference type="RefSeq" id="WP_091331283.1">
    <property type="nucleotide sequence ID" value="NZ_CP084582.1"/>
</dbReference>